<dbReference type="OrthoDB" id="3180714at2759"/>
<dbReference type="CDD" id="cd10540">
    <property type="entry name" value="SET_SpSet7-like"/>
    <property type="match status" value="1"/>
</dbReference>
<dbReference type="PROSITE" id="PS50280">
    <property type="entry name" value="SET"/>
    <property type="match status" value="1"/>
</dbReference>
<reference evidence="5 6" key="1">
    <citation type="journal article" date="2018" name="Evol. Lett.">
        <title>Horizontal gene cluster transfer increased hallucinogenic mushroom diversity.</title>
        <authorList>
            <person name="Reynolds H.T."/>
            <person name="Vijayakumar V."/>
            <person name="Gluck-Thaler E."/>
            <person name="Korotkin H.B."/>
            <person name="Matheny P.B."/>
            <person name="Slot J.C."/>
        </authorList>
    </citation>
    <scope>NUCLEOTIDE SEQUENCE [LARGE SCALE GENOMIC DNA]</scope>
    <source>
        <strain evidence="5 6">2629</strain>
    </source>
</reference>
<dbReference type="STRING" id="181874.A0A409YQS0"/>
<dbReference type="InterPro" id="IPR002125">
    <property type="entry name" value="CMP_dCMP_dom"/>
</dbReference>
<gene>
    <name evidence="5" type="ORF">CVT24_007967</name>
</gene>
<sequence>MDSNVELTPGPEHFNSTGCIILNSKDKGRGVYASRPIPKSTIVEISPVLLFSKEEYESHGRYTVLDHYTFVWSEARMALALGLGSLFNHSEAPNVNYILDKATESIRYQTVRDIEQGEELCIFYGHNLWFAPTDADCKNMENNRVPSPVDDGWGGLSGLDNSDASDIVNPYLEGDQDEIIGEDELPFIRYKLPPEEEDPDSIKTVEAWVVEVPDQRNITTLLKWLKQSGLEGPELGHLKRIRKQGPTTTLLLCTGTPPPPFPENLDLPAPYLLPVPSSPALTLPSLQLKSHLWPTMYAPRRKDEAEPWTRGKLKWAWDCMKTAVDHAISLPIAALIPTDPSEGTAFIGHDTRTSTKHPLRHAAINTIRQLADHHASTKIDIQDMINAANGEEVRNGTNYLLTNRTFFITHEPCIMCSMALLHSRVKEIIYLYPMPKTGGSGGCACLPQLKGVNHRYTILQWKVDTPFGRFSETPLEIEASVDV</sequence>
<evidence type="ECO:0000256" key="2">
    <source>
        <dbReference type="ARBA" id="ARBA00038160"/>
    </source>
</evidence>
<dbReference type="Pfam" id="PF00383">
    <property type="entry name" value="dCMP_cyt_deam_1"/>
    <property type="match status" value="1"/>
</dbReference>
<dbReference type="AlphaFoldDB" id="A0A409YQS0"/>
<dbReference type="PROSITE" id="PS51747">
    <property type="entry name" value="CYT_DCMP_DEAMINASES_2"/>
    <property type="match status" value="1"/>
</dbReference>
<dbReference type="SUPFAM" id="SSF82199">
    <property type="entry name" value="SET domain"/>
    <property type="match status" value="1"/>
</dbReference>
<proteinExistence type="inferred from homology"/>
<evidence type="ECO:0000256" key="1">
    <source>
        <dbReference type="ARBA" id="ARBA00022694"/>
    </source>
</evidence>
<dbReference type="GO" id="GO:0008033">
    <property type="term" value="P:tRNA processing"/>
    <property type="evidence" value="ECO:0007669"/>
    <property type="project" value="UniProtKB-KW"/>
</dbReference>
<dbReference type="Pfam" id="PF00856">
    <property type="entry name" value="SET"/>
    <property type="match status" value="1"/>
</dbReference>
<evidence type="ECO:0000313" key="5">
    <source>
        <dbReference type="EMBL" id="PPR05353.1"/>
    </source>
</evidence>
<dbReference type="GO" id="GO:0005634">
    <property type="term" value="C:nucleus"/>
    <property type="evidence" value="ECO:0007669"/>
    <property type="project" value="TreeGrafter"/>
</dbReference>
<evidence type="ECO:0008006" key="7">
    <source>
        <dbReference type="Google" id="ProtNLM"/>
    </source>
</evidence>
<protein>
    <recommendedName>
        <fullName evidence="7">SET domain-containing protein</fullName>
    </recommendedName>
</protein>
<dbReference type="GO" id="GO:0005737">
    <property type="term" value="C:cytoplasm"/>
    <property type="evidence" value="ECO:0007669"/>
    <property type="project" value="TreeGrafter"/>
</dbReference>
<keyword evidence="1" id="KW-0819">tRNA processing</keyword>
<dbReference type="EMBL" id="NHTK01000814">
    <property type="protein sequence ID" value="PPR05353.1"/>
    <property type="molecule type" value="Genomic_DNA"/>
</dbReference>
<dbReference type="SUPFAM" id="SSF53927">
    <property type="entry name" value="Cytidine deaminase-like"/>
    <property type="match status" value="1"/>
</dbReference>
<name>A0A409YQS0_9AGAR</name>
<feature type="domain" description="SET" evidence="3">
    <location>
        <begin position="17"/>
        <end position="125"/>
    </location>
</feature>
<dbReference type="Gene3D" id="3.40.140.10">
    <property type="entry name" value="Cytidine Deaminase, domain 2"/>
    <property type="match status" value="1"/>
</dbReference>
<dbReference type="SMART" id="SM00317">
    <property type="entry name" value="SET"/>
    <property type="match status" value="1"/>
</dbReference>
<dbReference type="GO" id="GO:0052717">
    <property type="term" value="F:tRNA-specific adenosine-34 deaminase activity"/>
    <property type="evidence" value="ECO:0007669"/>
    <property type="project" value="TreeGrafter"/>
</dbReference>
<dbReference type="CDD" id="cd01285">
    <property type="entry name" value="nucleoside_deaminase"/>
    <property type="match status" value="1"/>
</dbReference>
<dbReference type="Proteomes" id="UP000284842">
    <property type="component" value="Unassembled WGS sequence"/>
</dbReference>
<dbReference type="InterPro" id="IPR046341">
    <property type="entry name" value="SET_dom_sf"/>
</dbReference>
<evidence type="ECO:0000259" key="4">
    <source>
        <dbReference type="PROSITE" id="PS51747"/>
    </source>
</evidence>
<comment type="caution">
    <text evidence="5">The sequence shown here is derived from an EMBL/GenBank/DDBJ whole genome shotgun (WGS) entry which is preliminary data.</text>
</comment>
<dbReference type="InterPro" id="IPR016193">
    <property type="entry name" value="Cytidine_deaminase-like"/>
</dbReference>
<dbReference type="InterPro" id="IPR001214">
    <property type="entry name" value="SET_dom"/>
</dbReference>
<dbReference type="Gene3D" id="2.170.270.10">
    <property type="entry name" value="SET domain"/>
    <property type="match status" value="1"/>
</dbReference>
<organism evidence="5 6">
    <name type="scientific">Panaeolus cyanescens</name>
    <dbReference type="NCBI Taxonomy" id="181874"/>
    <lineage>
        <taxon>Eukaryota</taxon>
        <taxon>Fungi</taxon>
        <taxon>Dikarya</taxon>
        <taxon>Basidiomycota</taxon>
        <taxon>Agaricomycotina</taxon>
        <taxon>Agaricomycetes</taxon>
        <taxon>Agaricomycetidae</taxon>
        <taxon>Agaricales</taxon>
        <taxon>Agaricineae</taxon>
        <taxon>Galeropsidaceae</taxon>
        <taxon>Panaeolus</taxon>
    </lineage>
</organism>
<dbReference type="PANTHER" id="PTHR11079:SF156">
    <property type="entry name" value="INACTIVE TRNA-SPECIFIC ADENOSINE DEAMINASE-LIKE PROTEIN 3-RELATED"/>
    <property type="match status" value="1"/>
</dbReference>
<dbReference type="FunFam" id="2.170.270.10:FF:000050">
    <property type="entry name" value="Chromosome 1, whole genome shotgun sequence"/>
    <property type="match status" value="1"/>
</dbReference>
<evidence type="ECO:0000313" key="6">
    <source>
        <dbReference type="Proteomes" id="UP000284842"/>
    </source>
</evidence>
<keyword evidence="6" id="KW-1185">Reference proteome</keyword>
<dbReference type="PANTHER" id="PTHR11079">
    <property type="entry name" value="CYTOSINE DEAMINASE FAMILY MEMBER"/>
    <property type="match status" value="1"/>
</dbReference>
<feature type="domain" description="CMP/dCMP-type deaminase" evidence="4">
    <location>
        <begin position="314"/>
        <end position="443"/>
    </location>
</feature>
<accession>A0A409YQS0</accession>
<comment type="similarity">
    <text evidence="2">Belongs to the cytidine and deoxycytidylate deaminase family. ADAT3 subfamily.</text>
</comment>
<evidence type="ECO:0000259" key="3">
    <source>
        <dbReference type="PROSITE" id="PS50280"/>
    </source>
</evidence>
<dbReference type="InParanoid" id="A0A409YQS0"/>